<proteinExistence type="predicted"/>
<sequence>MEIEIEGLMTVEAAVQGATVEGGNGNRSVQRPKSTAVGGSAIIGGSSRGAKGNDAGGRGSGLSQSPSRDSVRVIVAAVEAAREDRQKAIALAQREERLRDEAERARVNRKERARQRDIYGHGGASTSLASYERLPERVRQLVDEAVFSQFVRILSPVRNDHAILVALA</sequence>
<keyword evidence="2" id="KW-1185">Reference proteome</keyword>
<reference evidence="1" key="1">
    <citation type="submission" date="2022-02" db="EMBL/GenBank/DDBJ databases">
        <title>Plant Genome Project.</title>
        <authorList>
            <person name="Zhang R.-G."/>
        </authorList>
    </citation>
    <scope>NUCLEOTIDE SEQUENCE</scope>
    <source>
        <strain evidence="1">AT1</strain>
    </source>
</reference>
<dbReference type="Proteomes" id="UP001062846">
    <property type="component" value="Chromosome 5"/>
</dbReference>
<accession>A0ACC0NPQ9</accession>
<dbReference type="EMBL" id="CM046392">
    <property type="protein sequence ID" value="KAI8555275.1"/>
    <property type="molecule type" value="Genomic_DNA"/>
</dbReference>
<gene>
    <name evidence="1" type="ORF">RHMOL_Rhmol05G0162300</name>
</gene>
<organism evidence="1 2">
    <name type="scientific">Rhododendron molle</name>
    <name type="common">Chinese azalea</name>
    <name type="synonym">Azalea mollis</name>
    <dbReference type="NCBI Taxonomy" id="49168"/>
    <lineage>
        <taxon>Eukaryota</taxon>
        <taxon>Viridiplantae</taxon>
        <taxon>Streptophyta</taxon>
        <taxon>Embryophyta</taxon>
        <taxon>Tracheophyta</taxon>
        <taxon>Spermatophyta</taxon>
        <taxon>Magnoliopsida</taxon>
        <taxon>eudicotyledons</taxon>
        <taxon>Gunneridae</taxon>
        <taxon>Pentapetalae</taxon>
        <taxon>asterids</taxon>
        <taxon>Ericales</taxon>
        <taxon>Ericaceae</taxon>
        <taxon>Ericoideae</taxon>
        <taxon>Rhodoreae</taxon>
        <taxon>Rhododendron</taxon>
    </lineage>
</organism>
<comment type="caution">
    <text evidence="1">The sequence shown here is derived from an EMBL/GenBank/DDBJ whole genome shotgun (WGS) entry which is preliminary data.</text>
</comment>
<evidence type="ECO:0000313" key="2">
    <source>
        <dbReference type="Proteomes" id="UP001062846"/>
    </source>
</evidence>
<protein>
    <submittedName>
        <fullName evidence="1">Uncharacterized protein</fullName>
    </submittedName>
</protein>
<evidence type="ECO:0000313" key="1">
    <source>
        <dbReference type="EMBL" id="KAI8555275.1"/>
    </source>
</evidence>
<name>A0ACC0NPQ9_RHOML</name>